<evidence type="ECO:0008006" key="8">
    <source>
        <dbReference type="Google" id="ProtNLM"/>
    </source>
</evidence>
<evidence type="ECO:0000256" key="4">
    <source>
        <dbReference type="ARBA" id="ARBA00023136"/>
    </source>
</evidence>
<feature type="transmembrane region" description="Helical" evidence="5">
    <location>
        <begin position="28"/>
        <end position="48"/>
    </location>
</feature>
<gene>
    <name evidence="6" type="ORF">U2F25_15085</name>
</gene>
<dbReference type="Proteomes" id="UP001290101">
    <property type="component" value="Unassembled WGS sequence"/>
</dbReference>
<keyword evidence="4 5" id="KW-0472">Membrane</keyword>
<sequence length="211" mass="23446">MGVLGILFLLVLLGQALAHDQPLATVLTVASWVLWAVFIAEFALRAWLARHTAREFWKRNWWQLIFLAVPFLRFARAATALRAVRGTGVVAAAVRGSRSAGRLLTDRLAWLAVVTLSLILAAGQLLVLTGSYRMYGKALHDVTLTTITGEPLTARHIRAGPGAGTGRIFRRGVRHPRWRPRRLLPQPTTCGQLTRHVRQLTVTPGFRIRPL</sequence>
<evidence type="ECO:0000313" key="6">
    <source>
        <dbReference type="EMBL" id="MDZ5490777.1"/>
    </source>
</evidence>
<dbReference type="SUPFAM" id="SSF81324">
    <property type="entry name" value="Voltage-gated potassium channels"/>
    <property type="match status" value="1"/>
</dbReference>
<accession>A0ABU5JDV5</accession>
<evidence type="ECO:0000313" key="7">
    <source>
        <dbReference type="Proteomes" id="UP001290101"/>
    </source>
</evidence>
<keyword evidence="3 5" id="KW-1133">Transmembrane helix</keyword>
<evidence type="ECO:0000256" key="2">
    <source>
        <dbReference type="ARBA" id="ARBA00022692"/>
    </source>
</evidence>
<dbReference type="Gene3D" id="1.20.120.350">
    <property type="entry name" value="Voltage-gated potassium channels. Chain C"/>
    <property type="match status" value="1"/>
</dbReference>
<comment type="subcellular location">
    <subcellularLocation>
        <location evidence="1">Membrane</location>
        <topology evidence="1">Multi-pass membrane protein</topology>
    </subcellularLocation>
</comment>
<keyword evidence="7" id="KW-1185">Reference proteome</keyword>
<evidence type="ECO:0000256" key="5">
    <source>
        <dbReference type="SAM" id="Phobius"/>
    </source>
</evidence>
<dbReference type="EMBL" id="JAXOTQ010000017">
    <property type="protein sequence ID" value="MDZ5490777.1"/>
    <property type="molecule type" value="Genomic_DNA"/>
</dbReference>
<evidence type="ECO:0000256" key="1">
    <source>
        <dbReference type="ARBA" id="ARBA00004141"/>
    </source>
</evidence>
<keyword evidence="2 5" id="KW-0812">Transmembrane</keyword>
<protein>
    <recommendedName>
        <fullName evidence="8">Voltage-gated potassium channel</fullName>
    </recommendedName>
</protein>
<name>A0ABU5JDV5_9ACTN</name>
<comment type="caution">
    <text evidence="6">The sequence shown here is derived from an EMBL/GenBank/DDBJ whole genome shotgun (WGS) entry which is preliminary data.</text>
</comment>
<dbReference type="RefSeq" id="WP_322440845.1">
    <property type="nucleotide sequence ID" value="NZ_JAXOTQ010000017.1"/>
</dbReference>
<feature type="transmembrane region" description="Helical" evidence="5">
    <location>
        <begin position="108"/>
        <end position="128"/>
    </location>
</feature>
<proteinExistence type="predicted"/>
<evidence type="ECO:0000256" key="3">
    <source>
        <dbReference type="ARBA" id="ARBA00022989"/>
    </source>
</evidence>
<reference evidence="6 7" key="1">
    <citation type="submission" date="2023-12" db="EMBL/GenBank/DDBJ databases">
        <title>Micromonospora sp. nov., isolated from Atacama Desert.</title>
        <authorList>
            <person name="Carro L."/>
            <person name="Golinska P."/>
            <person name="Klenk H.-P."/>
            <person name="Goodfellow M."/>
        </authorList>
    </citation>
    <scope>NUCLEOTIDE SEQUENCE [LARGE SCALE GENOMIC DNA]</scope>
    <source>
        <strain evidence="6 7">4G53</strain>
    </source>
</reference>
<dbReference type="InterPro" id="IPR027359">
    <property type="entry name" value="Volt_channel_dom_sf"/>
</dbReference>
<feature type="transmembrane region" description="Helical" evidence="5">
    <location>
        <begin position="60"/>
        <end position="78"/>
    </location>
</feature>
<organism evidence="6 7">
    <name type="scientific">Micromonospora sicca</name>
    <dbReference type="NCBI Taxonomy" id="2202420"/>
    <lineage>
        <taxon>Bacteria</taxon>
        <taxon>Bacillati</taxon>
        <taxon>Actinomycetota</taxon>
        <taxon>Actinomycetes</taxon>
        <taxon>Micromonosporales</taxon>
        <taxon>Micromonosporaceae</taxon>
        <taxon>Micromonospora</taxon>
    </lineage>
</organism>